<dbReference type="PANTHER" id="PTHR30231:SF41">
    <property type="entry name" value="DNA POLYMERASE III SUBUNIT EPSILON"/>
    <property type="match status" value="1"/>
</dbReference>
<dbReference type="CDD" id="cd06127">
    <property type="entry name" value="DEDDh"/>
    <property type="match status" value="1"/>
</dbReference>
<dbReference type="InterPro" id="IPR036397">
    <property type="entry name" value="RNaseH_sf"/>
</dbReference>
<dbReference type="InterPro" id="IPR006054">
    <property type="entry name" value="DnaQ"/>
</dbReference>
<dbReference type="RefSeq" id="WP_366922924.1">
    <property type="nucleotide sequence ID" value="NZ_CP121694.1"/>
</dbReference>
<keyword evidence="4" id="KW-1185">Reference proteome</keyword>
<dbReference type="InterPro" id="IPR013520">
    <property type="entry name" value="Ribonucl_H"/>
</dbReference>
<reference evidence="3 4" key="1">
    <citation type="submission" date="2023-04" db="EMBL/GenBank/DDBJ databases">
        <authorList>
            <person name="Hsu D."/>
        </authorList>
    </citation>
    <scope>NUCLEOTIDE SEQUENCE [LARGE SCALE GENOMIC DNA]</scope>
    <source>
        <strain evidence="3 4">MK1</strain>
    </source>
</reference>
<dbReference type="AlphaFoldDB" id="A0AAU0UTG6"/>
<sequence length="243" mass="26957">MNALTMFVKSLDAATGFHLNAEQRVLKKLTQLAPLADEQLRLRDQRFVVLDTETTGLRPGKGDRVTSLGAVVVENGMVNESKTFYELVDPGRNIPEEISQLTGITNDMVAGKPNLTEVLNRFLPWAGKSVLAGHVMQFDLAFINRHLLTSCGRKLVHTSLDTKQLAEYAFPDTAHYTLEDICSFLAIPCAPRHHALNDALSAARLLEATLSVLDQQGVNSLIELKRFMRCRRMLAPVVSPMEC</sequence>
<evidence type="ECO:0000313" key="4">
    <source>
        <dbReference type="Proteomes" id="UP001329915"/>
    </source>
</evidence>
<dbReference type="GO" id="GO:0003887">
    <property type="term" value="F:DNA-directed DNA polymerase activity"/>
    <property type="evidence" value="ECO:0007669"/>
    <property type="project" value="InterPro"/>
</dbReference>
<dbReference type="InterPro" id="IPR012337">
    <property type="entry name" value="RNaseH-like_sf"/>
</dbReference>
<organism evidence="3 4">
    <name type="scientific">Metallumcola ferriviriculae</name>
    <dbReference type="NCBI Taxonomy" id="3039180"/>
    <lineage>
        <taxon>Bacteria</taxon>
        <taxon>Bacillati</taxon>
        <taxon>Bacillota</taxon>
        <taxon>Clostridia</taxon>
        <taxon>Neomoorellales</taxon>
        <taxon>Desulfitibacteraceae</taxon>
        <taxon>Metallumcola</taxon>
    </lineage>
</organism>
<keyword evidence="1" id="KW-0378">Hydrolase</keyword>
<dbReference type="FunFam" id="3.30.420.10:FF:000045">
    <property type="entry name" value="3'-5' exonuclease DinG"/>
    <property type="match status" value="1"/>
</dbReference>
<dbReference type="GO" id="GO:0003677">
    <property type="term" value="F:DNA binding"/>
    <property type="evidence" value="ECO:0007669"/>
    <property type="project" value="InterPro"/>
</dbReference>
<dbReference type="PANTHER" id="PTHR30231">
    <property type="entry name" value="DNA POLYMERASE III SUBUNIT EPSILON"/>
    <property type="match status" value="1"/>
</dbReference>
<evidence type="ECO:0000313" key="3">
    <source>
        <dbReference type="EMBL" id="WRO23542.1"/>
    </source>
</evidence>
<keyword evidence="1" id="KW-0269">Exonuclease</keyword>
<dbReference type="GO" id="GO:0008408">
    <property type="term" value="F:3'-5' exonuclease activity"/>
    <property type="evidence" value="ECO:0007669"/>
    <property type="project" value="TreeGrafter"/>
</dbReference>
<dbReference type="GO" id="GO:0005829">
    <property type="term" value="C:cytosol"/>
    <property type="evidence" value="ECO:0007669"/>
    <property type="project" value="TreeGrafter"/>
</dbReference>
<protein>
    <submittedName>
        <fullName evidence="3">3'-5' exoribonuclease</fullName>
    </submittedName>
</protein>
<dbReference type="Proteomes" id="UP001329915">
    <property type="component" value="Chromosome"/>
</dbReference>
<accession>A0AAU0UTG6</accession>
<dbReference type="EMBL" id="CP121694">
    <property type="protein sequence ID" value="WRO23542.1"/>
    <property type="molecule type" value="Genomic_DNA"/>
</dbReference>
<dbReference type="Gene3D" id="3.30.420.10">
    <property type="entry name" value="Ribonuclease H-like superfamily/Ribonuclease H"/>
    <property type="match status" value="1"/>
</dbReference>
<dbReference type="KEGG" id="dbc:MFMK1_003405"/>
<feature type="domain" description="Exonuclease" evidence="2">
    <location>
        <begin position="46"/>
        <end position="215"/>
    </location>
</feature>
<evidence type="ECO:0000259" key="2">
    <source>
        <dbReference type="SMART" id="SM00479"/>
    </source>
</evidence>
<dbReference type="NCBIfam" id="TIGR00573">
    <property type="entry name" value="dnaq"/>
    <property type="match status" value="1"/>
</dbReference>
<dbReference type="Pfam" id="PF00929">
    <property type="entry name" value="RNase_T"/>
    <property type="match status" value="1"/>
</dbReference>
<gene>
    <name evidence="3" type="ORF">MFMK1_003405</name>
</gene>
<keyword evidence="1" id="KW-0540">Nuclease</keyword>
<proteinExistence type="predicted"/>
<dbReference type="SUPFAM" id="SSF53098">
    <property type="entry name" value="Ribonuclease H-like"/>
    <property type="match status" value="1"/>
</dbReference>
<name>A0AAU0UTG6_9FIRM</name>
<dbReference type="GO" id="GO:0045004">
    <property type="term" value="P:DNA replication proofreading"/>
    <property type="evidence" value="ECO:0007669"/>
    <property type="project" value="TreeGrafter"/>
</dbReference>
<evidence type="ECO:0000256" key="1">
    <source>
        <dbReference type="ARBA" id="ARBA00022839"/>
    </source>
</evidence>
<dbReference type="SMART" id="SM00479">
    <property type="entry name" value="EXOIII"/>
    <property type="match status" value="1"/>
</dbReference>